<dbReference type="CDD" id="cd16029">
    <property type="entry name" value="4-S"/>
    <property type="match status" value="1"/>
</dbReference>
<reference evidence="10" key="1">
    <citation type="submission" date="2025-08" db="UniProtKB">
        <authorList>
            <consortium name="RefSeq"/>
        </authorList>
    </citation>
    <scope>IDENTIFICATION</scope>
    <source>
        <tissue evidence="10">Testes</tissue>
    </source>
</reference>
<dbReference type="PANTHER" id="PTHR10342">
    <property type="entry name" value="ARYLSULFATASE"/>
    <property type="match status" value="1"/>
</dbReference>
<comment type="similarity">
    <text evidence="2">Belongs to the sulfatase family.</text>
</comment>
<keyword evidence="6" id="KW-0325">Glycoprotein</keyword>
<keyword evidence="5" id="KW-0106">Calcium</keyword>
<dbReference type="RefSeq" id="XP_006818339.1">
    <property type="nucleotide sequence ID" value="XM_006818276.1"/>
</dbReference>
<feature type="chain" id="PRO_5045664297" evidence="7">
    <location>
        <begin position="20"/>
        <end position="497"/>
    </location>
</feature>
<dbReference type="InterPro" id="IPR024607">
    <property type="entry name" value="Sulfatase_CS"/>
</dbReference>
<dbReference type="Proteomes" id="UP000694865">
    <property type="component" value="Unplaced"/>
</dbReference>
<evidence type="ECO:0000313" key="10">
    <source>
        <dbReference type="RefSeq" id="XP_006818339.1"/>
    </source>
</evidence>
<dbReference type="Gene3D" id="3.40.720.10">
    <property type="entry name" value="Alkaline Phosphatase, subunit A"/>
    <property type="match status" value="1"/>
</dbReference>
<organism evidence="9 10">
    <name type="scientific">Saccoglossus kowalevskii</name>
    <name type="common">Acorn worm</name>
    <dbReference type="NCBI Taxonomy" id="10224"/>
    <lineage>
        <taxon>Eukaryota</taxon>
        <taxon>Metazoa</taxon>
        <taxon>Hemichordata</taxon>
        <taxon>Enteropneusta</taxon>
        <taxon>Harrimaniidae</taxon>
        <taxon>Saccoglossus</taxon>
    </lineage>
</organism>
<evidence type="ECO:0000256" key="1">
    <source>
        <dbReference type="ARBA" id="ARBA00001913"/>
    </source>
</evidence>
<evidence type="ECO:0000259" key="8">
    <source>
        <dbReference type="Pfam" id="PF00884"/>
    </source>
</evidence>
<keyword evidence="4" id="KW-0378">Hydrolase</keyword>
<dbReference type="PROSITE" id="PS00149">
    <property type="entry name" value="SULFATASE_2"/>
    <property type="match status" value="1"/>
</dbReference>
<gene>
    <name evidence="10" type="primary">LOC100373029</name>
</gene>
<proteinExistence type="inferred from homology"/>
<dbReference type="Gene3D" id="3.30.1120.10">
    <property type="match status" value="1"/>
</dbReference>
<feature type="signal peptide" evidence="7">
    <location>
        <begin position="1"/>
        <end position="19"/>
    </location>
</feature>
<dbReference type="InterPro" id="IPR000917">
    <property type="entry name" value="Sulfatase_N"/>
</dbReference>
<evidence type="ECO:0000256" key="6">
    <source>
        <dbReference type="ARBA" id="ARBA00023180"/>
    </source>
</evidence>
<dbReference type="GeneID" id="100373029"/>
<keyword evidence="3" id="KW-0479">Metal-binding</keyword>
<dbReference type="SUPFAM" id="SSF53649">
    <property type="entry name" value="Alkaline phosphatase-like"/>
    <property type="match status" value="1"/>
</dbReference>
<evidence type="ECO:0000256" key="5">
    <source>
        <dbReference type="ARBA" id="ARBA00022837"/>
    </source>
</evidence>
<dbReference type="InterPro" id="IPR047115">
    <property type="entry name" value="ARSB"/>
</dbReference>
<dbReference type="InterPro" id="IPR017850">
    <property type="entry name" value="Alkaline_phosphatase_core_sf"/>
</dbReference>
<evidence type="ECO:0000256" key="7">
    <source>
        <dbReference type="SAM" id="SignalP"/>
    </source>
</evidence>
<keyword evidence="7" id="KW-0732">Signal</keyword>
<accession>A0ABM0ME98</accession>
<dbReference type="PANTHER" id="PTHR10342:SF274">
    <property type="entry name" value="ARYLSULFATASE B"/>
    <property type="match status" value="1"/>
</dbReference>
<name>A0ABM0ME98_SACKO</name>
<evidence type="ECO:0000256" key="4">
    <source>
        <dbReference type="ARBA" id="ARBA00022801"/>
    </source>
</evidence>
<comment type="cofactor">
    <cofactor evidence="1">
        <name>Ca(2+)</name>
        <dbReference type="ChEBI" id="CHEBI:29108"/>
    </cofactor>
</comment>
<sequence length="497" mass="55902">MLGAIHSLLLVSSCTLVSSSRPHIIFILADDLGWSDVGYHGSVIKTPNIDALASEGVKLDNYYMSLLCTPSRGQLLSGRYEIHTGLQHRTIDMMQPLCLPIDETILPQKLKERGYATHMVGKWHLGFYRKECLPNYRGFDTFMGFYQGMADYYYHNISTGIYHGWDFRRNNDVIAQKYAGQYSTHVFADEAQIIIMKHNPEVPLFLFLSFQAIHLPLQVPSRYADMYKTLIPNNADRQKYAGMVTCMDEAVGRVVTALKHTGLWENSVLVFSTDNGGILGGNWPLRGSKASLYEGGVRGVGFVTSPLLPSRVRGTVNRELLHMTDWLPTLVRLAGGDLMGTKPLDGYNQWETISQGTPSVRDEVLLTIDPLIAKAHHFKDDPYADNDSFNVLIRAAIRVGDWKLITGPPGNGSWGTPVEFGFKYLHPPKRTHSVQLYNVVADPNERNDYSHDRPDIVRFLLARIGHYYNTSVPVLDPSQEILLADPARHGGVWSPWR</sequence>
<protein>
    <submittedName>
        <fullName evidence="10">Arylsulfatase B-like</fullName>
    </submittedName>
</protein>
<keyword evidence="9" id="KW-1185">Reference proteome</keyword>
<evidence type="ECO:0000256" key="2">
    <source>
        <dbReference type="ARBA" id="ARBA00008779"/>
    </source>
</evidence>
<dbReference type="Pfam" id="PF00884">
    <property type="entry name" value="Sulfatase"/>
    <property type="match status" value="1"/>
</dbReference>
<evidence type="ECO:0000256" key="3">
    <source>
        <dbReference type="ARBA" id="ARBA00022723"/>
    </source>
</evidence>
<feature type="domain" description="Sulfatase N-terminal" evidence="8">
    <location>
        <begin position="22"/>
        <end position="335"/>
    </location>
</feature>
<evidence type="ECO:0000313" key="9">
    <source>
        <dbReference type="Proteomes" id="UP000694865"/>
    </source>
</evidence>